<dbReference type="OrthoDB" id="1894296at2759"/>
<dbReference type="STRING" id="1590841.A0A2R6RHI8"/>
<dbReference type="EMBL" id="NKQK01000006">
    <property type="protein sequence ID" value="PSS29477.1"/>
    <property type="molecule type" value="Genomic_DNA"/>
</dbReference>
<dbReference type="PANTHER" id="PTHR36388">
    <property type="entry name" value="OS02G0469000 PROTEIN"/>
    <property type="match status" value="1"/>
</dbReference>
<dbReference type="FunCoup" id="A0A2R6RHI8">
    <property type="interactions" value="1911"/>
</dbReference>
<comment type="caution">
    <text evidence="1">The sequence shown here is derived from an EMBL/GenBank/DDBJ whole genome shotgun (WGS) entry which is preliminary data.</text>
</comment>
<accession>A0A2R6RHI8</accession>
<proteinExistence type="predicted"/>
<dbReference type="PANTHER" id="PTHR36388:SF1">
    <property type="entry name" value="OS02G0469000 PROTEIN"/>
    <property type="match status" value="1"/>
</dbReference>
<dbReference type="Proteomes" id="UP000241394">
    <property type="component" value="Chromosome LG6"/>
</dbReference>
<protein>
    <submittedName>
        <fullName evidence="1">Sarcoplasmic reticulum histidine-rich calcium-binding protein</fullName>
    </submittedName>
</protein>
<evidence type="ECO:0000313" key="1">
    <source>
        <dbReference type="EMBL" id="PSS29477.1"/>
    </source>
</evidence>
<reference evidence="2" key="2">
    <citation type="journal article" date="2018" name="BMC Genomics">
        <title>A manually annotated Actinidia chinensis var. chinensis (kiwifruit) genome highlights the challenges associated with draft genomes and gene prediction in plants.</title>
        <authorList>
            <person name="Pilkington S.M."/>
            <person name="Crowhurst R."/>
            <person name="Hilario E."/>
            <person name="Nardozza S."/>
            <person name="Fraser L."/>
            <person name="Peng Y."/>
            <person name="Gunaseelan K."/>
            <person name="Simpson R."/>
            <person name="Tahir J."/>
            <person name="Deroles S.C."/>
            <person name="Templeton K."/>
            <person name="Luo Z."/>
            <person name="Davy M."/>
            <person name="Cheng C."/>
            <person name="McNeilage M."/>
            <person name="Scaglione D."/>
            <person name="Liu Y."/>
            <person name="Zhang Q."/>
            <person name="Datson P."/>
            <person name="De Silva N."/>
            <person name="Gardiner S.E."/>
            <person name="Bassett H."/>
            <person name="Chagne D."/>
            <person name="McCallum J."/>
            <person name="Dzierzon H."/>
            <person name="Deng C."/>
            <person name="Wang Y.Y."/>
            <person name="Barron L."/>
            <person name="Manako K."/>
            <person name="Bowen J."/>
            <person name="Foster T.M."/>
            <person name="Erridge Z.A."/>
            <person name="Tiffin H."/>
            <person name="Waite C.N."/>
            <person name="Davies K.M."/>
            <person name="Grierson E.P."/>
            <person name="Laing W.A."/>
            <person name="Kirk R."/>
            <person name="Chen X."/>
            <person name="Wood M."/>
            <person name="Montefiori M."/>
            <person name="Brummell D.A."/>
            <person name="Schwinn K.E."/>
            <person name="Catanach A."/>
            <person name="Fullerton C."/>
            <person name="Li D."/>
            <person name="Meiyalaghan S."/>
            <person name="Nieuwenhuizen N."/>
            <person name="Read N."/>
            <person name="Prakash R."/>
            <person name="Hunter D."/>
            <person name="Zhang H."/>
            <person name="McKenzie M."/>
            <person name="Knabel M."/>
            <person name="Harris A."/>
            <person name="Allan A.C."/>
            <person name="Gleave A."/>
            <person name="Chen A."/>
            <person name="Janssen B.J."/>
            <person name="Plunkett B."/>
            <person name="Ampomah-Dwamena C."/>
            <person name="Voogd C."/>
            <person name="Leif D."/>
            <person name="Lafferty D."/>
            <person name="Souleyre E.J.F."/>
            <person name="Varkonyi-Gasic E."/>
            <person name="Gambi F."/>
            <person name="Hanley J."/>
            <person name="Yao J.L."/>
            <person name="Cheung J."/>
            <person name="David K.M."/>
            <person name="Warren B."/>
            <person name="Marsh K."/>
            <person name="Snowden K.C."/>
            <person name="Lin-Wang K."/>
            <person name="Brian L."/>
            <person name="Martinez-Sanchez M."/>
            <person name="Wang M."/>
            <person name="Ileperuma N."/>
            <person name="Macnee N."/>
            <person name="Campin R."/>
            <person name="McAtee P."/>
            <person name="Drummond R.S.M."/>
            <person name="Espley R.V."/>
            <person name="Ireland H.S."/>
            <person name="Wu R."/>
            <person name="Atkinson R.G."/>
            <person name="Karunairetnam S."/>
            <person name="Bulley S."/>
            <person name="Chunkath S."/>
            <person name="Hanley Z."/>
            <person name="Storey R."/>
            <person name="Thrimawithana A.H."/>
            <person name="Thomson S."/>
            <person name="David C."/>
            <person name="Testolin R."/>
            <person name="Huang H."/>
            <person name="Hellens R.P."/>
            <person name="Schaffer R.J."/>
        </authorList>
    </citation>
    <scope>NUCLEOTIDE SEQUENCE [LARGE SCALE GENOMIC DNA]</scope>
    <source>
        <strain evidence="2">cv. Red5</strain>
    </source>
</reference>
<evidence type="ECO:0000313" key="2">
    <source>
        <dbReference type="Proteomes" id="UP000241394"/>
    </source>
</evidence>
<dbReference type="Gramene" id="PSS29477">
    <property type="protein sequence ID" value="PSS29477"/>
    <property type="gene ID" value="CEY00_Acc07093"/>
</dbReference>
<dbReference type="AlphaFoldDB" id="A0A2R6RHI8"/>
<organism evidence="1 2">
    <name type="scientific">Actinidia chinensis var. chinensis</name>
    <name type="common">Chinese soft-hair kiwi</name>
    <dbReference type="NCBI Taxonomy" id="1590841"/>
    <lineage>
        <taxon>Eukaryota</taxon>
        <taxon>Viridiplantae</taxon>
        <taxon>Streptophyta</taxon>
        <taxon>Embryophyta</taxon>
        <taxon>Tracheophyta</taxon>
        <taxon>Spermatophyta</taxon>
        <taxon>Magnoliopsida</taxon>
        <taxon>eudicotyledons</taxon>
        <taxon>Gunneridae</taxon>
        <taxon>Pentapetalae</taxon>
        <taxon>asterids</taxon>
        <taxon>Ericales</taxon>
        <taxon>Actinidiaceae</taxon>
        <taxon>Actinidia</taxon>
    </lineage>
</organism>
<keyword evidence="2" id="KW-1185">Reference proteome</keyword>
<sequence length="311" mass="34829">MPYPSIHHVGVPSAAVVHLIAVLRRRHCRCPSFCSDAIRYEGAIKLAEILTRLRCSCDFFGGGGGGVVIGSNGGCRWVVGGGNGWWWWATTLYYIYTFIAMDFGESWADSCLVEDSEISYSNWDSMKDALRRILTSQPDSLEHSAAKRNGLIELRRTVGDAVPCNEEIEQNCDDDCISDKDKYNSRTKLGNPFLPNYSEYMKDIESPVPGLDSDFPAFVMDPSPSGNDIFRVWNLDIPVEEDELITQLNWAFAESSLLPVPSSSDDSGLKEESLVHLIAGISDSLSIKILDDFFFFTLESWSLYKLFQLFI</sequence>
<gene>
    <name evidence="1" type="ORF">CEY00_Acc07093</name>
</gene>
<reference evidence="1 2" key="1">
    <citation type="submission" date="2017-07" db="EMBL/GenBank/DDBJ databases">
        <title>An improved, manually edited Actinidia chinensis var. chinensis (kiwifruit) genome highlights the challenges associated with draft genomes and gene prediction in plants.</title>
        <authorList>
            <person name="Pilkington S."/>
            <person name="Crowhurst R."/>
            <person name="Hilario E."/>
            <person name="Nardozza S."/>
            <person name="Fraser L."/>
            <person name="Peng Y."/>
            <person name="Gunaseelan K."/>
            <person name="Simpson R."/>
            <person name="Tahir J."/>
            <person name="Deroles S."/>
            <person name="Templeton K."/>
            <person name="Luo Z."/>
            <person name="Davy M."/>
            <person name="Cheng C."/>
            <person name="Mcneilage M."/>
            <person name="Scaglione D."/>
            <person name="Liu Y."/>
            <person name="Zhang Q."/>
            <person name="Datson P."/>
            <person name="De Silva N."/>
            <person name="Gardiner S."/>
            <person name="Bassett H."/>
            <person name="Chagne D."/>
            <person name="Mccallum J."/>
            <person name="Dzierzon H."/>
            <person name="Deng C."/>
            <person name="Wang Y.-Y."/>
            <person name="Barron N."/>
            <person name="Manako K."/>
            <person name="Bowen J."/>
            <person name="Foster T."/>
            <person name="Erridge Z."/>
            <person name="Tiffin H."/>
            <person name="Waite C."/>
            <person name="Davies K."/>
            <person name="Grierson E."/>
            <person name="Laing W."/>
            <person name="Kirk R."/>
            <person name="Chen X."/>
            <person name="Wood M."/>
            <person name="Montefiori M."/>
            <person name="Brummell D."/>
            <person name="Schwinn K."/>
            <person name="Catanach A."/>
            <person name="Fullerton C."/>
            <person name="Li D."/>
            <person name="Meiyalaghan S."/>
            <person name="Nieuwenhuizen N."/>
            <person name="Read N."/>
            <person name="Prakash R."/>
            <person name="Hunter D."/>
            <person name="Zhang H."/>
            <person name="Mckenzie M."/>
            <person name="Knabel M."/>
            <person name="Harris A."/>
            <person name="Allan A."/>
            <person name="Chen A."/>
            <person name="Janssen B."/>
            <person name="Plunkett B."/>
            <person name="Dwamena C."/>
            <person name="Voogd C."/>
            <person name="Leif D."/>
            <person name="Lafferty D."/>
            <person name="Souleyre E."/>
            <person name="Varkonyi-Gasic E."/>
            <person name="Gambi F."/>
            <person name="Hanley J."/>
            <person name="Yao J.-L."/>
            <person name="Cheung J."/>
            <person name="David K."/>
            <person name="Warren B."/>
            <person name="Marsh K."/>
            <person name="Snowden K."/>
            <person name="Lin-Wang K."/>
            <person name="Brian L."/>
            <person name="Martinez-Sanchez M."/>
            <person name="Wang M."/>
            <person name="Ileperuma N."/>
            <person name="Macnee N."/>
            <person name="Campin R."/>
            <person name="Mcatee P."/>
            <person name="Drummond R."/>
            <person name="Espley R."/>
            <person name="Ireland H."/>
            <person name="Wu R."/>
            <person name="Atkinson R."/>
            <person name="Karunairetnam S."/>
            <person name="Bulley S."/>
            <person name="Chunkath S."/>
            <person name="Hanley Z."/>
            <person name="Storey R."/>
            <person name="Thrimawithana A."/>
            <person name="Thomson S."/>
            <person name="David C."/>
            <person name="Testolin R."/>
        </authorList>
    </citation>
    <scope>NUCLEOTIDE SEQUENCE [LARGE SCALE GENOMIC DNA]</scope>
    <source>
        <strain evidence="2">cv. Red5</strain>
        <tissue evidence="1">Young leaf</tissue>
    </source>
</reference>
<name>A0A2R6RHI8_ACTCC</name>
<dbReference type="InParanoid" id="A0A2R6RHI8"/>